<comment type="caution">
    <text evidence="3">The sequence shown here is derived from an EMBL/GenBank/DDBJ whole genome shotgun (WGS) entry which is preliminary data.</text>
</comment>
<dbReference type="SUPFAM" id="SSF52821">
    <property type="entry name" value="Rhodanese/Cell cycle control phosphatase"/>
    <property type="match status" value="1"/>
</dbReference>
<dbReference type="PANTHER" id="PTHR45431">
    <property type="entry name" value="RHODANESE-LIKE DOMAIN-CONTAINING PROTEIN 15, CHLOROPLASTIC"/>
    <property type="match status" value="1"/>
</dbReference>
<evidence type="ECO:0000313" key="4">
    <source>
        <dbReference type="Proteomes" id="UP000645257"/>
    </source>
</evidence>
<evidence type="ECO:0000259" key="2">
    <source>
        <dbReference type="PROSITE" id="PS50206"/>
    </source>
</evidence>
<dbReference type="Gene3D" id="3.40.250.10">
    <property type="entry name" value="Rhodanese-like domain"/>
    <property type="match status" value="1"/>
</dbReference>
<keyword evidence="4" id="KW-1185">Reference proteome</keyword>
<protein>
    <submittedName>
        <fullName evidence="3">Sulfurtransferase</fullName>
    </submittedName>
</protein>
<feature type="compositionally biased region" description="Basic and acidic residues" evidence="1">
    <location>
        <begin position="124"/>
        <end position="136"/>
    </location>
</feature>
<dbReference type="PROSITE" id="PS50206">
    <property type="entry name" value="RHODANESE_3"/>
    <property type="match status" value="1"/>
</dbReference>
<reference evidence="3" key="1">
    <citation type="journal article" date="2014" name="Int. J. Syst. Evol. Microbiol.">
        <title>Complete genome sequence of Corynebacterium casei LMG S-19264T (=DSM 44701T), isolated from a smear-ripened cheese.</title>
        <authorList>
            <consortium name="US DOE Joint Genome Institute (JGI-PGF)"/>
            <person name="Walter F."/>
            <person name="Albersmeier A."/>
            <person name="Kalinowski J."/>
            <person name="Ruckert C."/>
        </authorList>
    </citation>
    <scope>NUCLEOTIDE SEQUENCE</scope>
    <source>
        <strain evidence="3">KCTC 32182</strain>
    </source>
</reference>
<organism evidence="3 4">
    <name type="scientific">Paludibacterium paludis</name>
    <dbReference type="NCBI Taxonomy" id="1225769"/>
    <lineage>
        <taxon>Bacteria</taxon>
        <taxon>Pseudomonadati</taxon>
        <taxon>Pseudomonadota</taxon>
        <taxon>Betaproteobacteria</taxon>
        <taxon>Neisseriales</taxon>
        <taxon>Chromobacteriaceae</taxon>
        <taxon>Paludibacterium</taxon>
    </lineage>
</organism>
<dbReference type="AlphaFoldDB" id="A0A918UB72"/>
<proteinExistence type="predicted"/>
<dbReference type="Proteomes" id="UP000645257">
    <property type="component" value="Unassembled WGS sequence"/>
</dbReference>
<reference evidence="3" key="2">
    <citation type="submission" date="2020-09" db="EMBL/GenBank/DDBJ databases">
        <authorList>
            <person name="Sun Q."/>
            <person name="Kim S."/>
        </authorList>
    </citation>
    <scope>NUCLEOTIDE SEQUENCE</scope>
    <source>
        <strain evidence="3">KCTC 32182</strain>
    </source>
</reference>
<dbReference type="InterPro" id="IPR001763">
    <property type="entry name" value="Rhodanese-like_dom"/>
</dbReference>
<feature type="domain" description="Rhodanese" evidence="2">
    <location>
        <begin position="37"/>
        <end position="149"/>
    </location>
</feature>
<sequence>MSHVNEILKRAHERGLQEGVAYAGVLTPQEACFLAGHMESARIVDVRSAAEWQFVGVVPDAVRIELKTWPGMQPNPNFDAQLTHQVDKEAVVMFLCRTGGRSDEAASRASALGFTAAFNIQEGFEGRPDGEQHRGTVDGWKARGLPWVQP</sequence>
<feature type="region of interest" description="Disordered" evidence="1">
    <location>
        <begin position="124"/>
        <end position="150"/>
    </location>
</feature>
<dbReference type="SMART" id="SM00450">
    <property type="entry name" value="RHOD"/>
    <property type="match status" value="1"/>
</dbReference>
<dbReference type="InterPro" id="IPR052367">
    <property type="entry name" value="Thiosulfate_ST/Rhodanese-like"/>
</dbReference>
<dbReference type="EMBL" id="BMYX01000024">
    <property type="protein sequence ID" value="GGY27066.1"/>
    <property type="molecule type" value="Genomic_DNA"/>
</dbReference>
<dbReference type="RefSeq" id="WP_189536406.1">
    <property type="nucleotide sequence ID" value="NZ_BMYX01000024.1"/>
</dbReference>
<name>A0A918UB72_9NEIS</name>
<dbReference type="InterPro" id="IPR036873">
    <property type="entry name" value="Rhodanese-like_dom_sf"/>
</dbReference>
<dbReference type="Pfam" id="PF00581">
    <property type="entry name" value="Rhodanese"/>
    <property type="match status" value="1"/>
</dbReference>
<dbReference type="CDD" id="cd01522">
    <property type="entry name" value="RHOD_1"/>
    <property type="match status" value="1"/>
</dbReference>
<gene>
    <name evidence="3" type="ORF">GCM10011289_33110</name>
</gene>
<evidence type="ECO:0000313" key="3">
    <source>
        <dbReference type="EMBL" id="GGY27066.1"/>
    </source>
</evidence>
<evidence type="ECO:0000256" key="1">
    <source>
        <dbReference type="SAM" id="MobiDB-lite"/>
    </source>
</evidence>
<accession>A0A918UB72</accession>
<dbReference type="PANTHER" id="PTHR45431:SF3">
    <property type="entry name" value="RHODANESE-LIKE DOMAIN-CONTAINING PROTEIN 15, CHLOROPLASTIC"/>
    <property type="match status" value="1"/>
</dbReference>